<evidence type="ECO:0008006" key="3">
    <source>
        <dbReference type="Google" id="ProtNLM"/>
    </source>
</evidence>
<dbReference type="AlphaFoldDB" id="A0A8K1GE39"/>
<evidence type="ECO:0000313" key="2">
    <source>
        <dbReference type="Proteomes" id="UP000796761"/>
    </source>
</evidence>
<keyword evidence="2" id="KW-1185">Reference proteome</keyword>
<dbReference type="EMBL" id="SWJQ01000298">
    <property type="protein sequence ID" value="TRZ16737.1"/>
    <property type="molecule type" value="Genomic_DNA"/>
</dbReference>
<reference evidence="1" key="1">
    <citation type="submission" date="2019-04" db="EMBL/GenBank/DDBJ databases">
        <title>Genome assembly of Zosterops borbonicus 15179.</title>
        <authorList>
            <person name="Leroy T."/>
            <person name="Anselmetti Y."/>
            <person name="Tilak M.-K."/>
            <person name="Nabholz B."/>
        </authorList>
    </citation>
    <scope>NUCLEOTIDE SEQUENCE</scope>
    <source>
        <strain evidence="1">HGM_15179</strain>
        <tissue evidence="1">Muscle</tissue>
    </source>
</reference>
<organism evidence="1 2">
    <name type="scientific">Zosterops borbonicus</name>
    <dbReference type="NCBI Taxonomy" id="364589"/>
    <lineage>
        <taxon>Eukaryota</taxon>
        <taxon>Metazoa</taxon>
        <taxon>Chordata</taxon>
        <taxon>Craniata</taxon>
        <taxon>Vertebrata</taxon>
        <taxon>Euteleostomi</taxon>
        <taxon>Archelosauria</taxon>
        <taxon>Archosauria</taxon>
        <taxon>Dinosauria</taxon>
        <taxon>Saurischia</taxon>
        <taxon>Theropoda</taxon>
        <taxon>Coelurosauria</taxon>
        <taxon>Aves</taxon>
        <taxon>Neognathae</taxon>
        <taxon>Neoaves</taxon>
        <taxon>Telluraves</taxon>
        <taxon>Australaves</taxon>
        <taxon>Passeriformes</taxon>
        <taxon>Sylvioidea</taxon>
        <taxon>Zosteropidae</taxon>
        <taxon>Zosterops</taxon>
    </lineage>
</organism>
<proteinExistence type="predicted"/>
<dbReference type="PANTHER" id="PTHR33332">
    <property type="entry name" value="REVERSE TRANSCRIPTASE DOMAIN-CONTAINING PROTEIN"/>
    <property type="match status" value="1"/>
</dbReference>
<evidence type="ECO:0000313" key="1">
    <source>
        <dbReference type="EMBL" id="TRZ16737.1"/>
    </source>
</evidence>
<dbReference type="OrthoDB" id="10328639at2759"/>
<gene>
    <name evidence="1" type="ORF">HGM15179_010386</name>
</gene>
<protein>
    <recommendedName>
        <fullName evidence="3">Reverse transcriptase domain-containing protein</fullName>
    </recommendedName>
</protein>
<accession>A0A8K1GE39</accession>
<name>A0A8K1GE39_9PASS</name>
<comment type="caution">
    <text evidence="1">The sequence shown here is derived from an EMBL/GenBank/DDBJ whole genome shotgun (WGS) entry which is preliminary data.</text>
</comment>
<sequence length="195" mass="21695">MQAPELEDREGAIIQSEMVSDLLYYLDTHRSVGLHGVYLRVPKEVAEELTKPLSIICHQSWLTGEILAGADWNLANVTLIYKKSQKEDAGNYKNSQKEDPGNYRLSDLDAGKSHGADCSQCHHTAHAGQPGGQAHSAWVWKGKSCLSNLISFYNQASLLVDQGKAVDVFTWSSKAFDTISHNIFLEKLTAHRLDR</sequence>
<dbReference type="Proteomes" id="UP000796761">
    <property type="component" value="Unassembled WGS sequence"/>
</dbReference>